<dbReference type="GO" id="GO:0005509">
    <property type="term" value="F:calcium ion binding"/>
    <property type="evidence" value="ECO:0007669"/>
    <property type="project" value="InterPro"/>
</dbReference>
<dbReference type="PROSITE" id="PS50082">
    <property type="entry name" value="WD_REPEATS_2"/>
    <property type="match status" value="4"/>
</dbReference>
<dbReference type="SUPFAM" id="SSF50978">
    <property type="entry name" value="WD40 repeat-like"/>
    <property type="match status" value="2"/>
</dbReference>
<dbReference type="Pfam" id="PF00400">
    <property type="entry name" value="WD40"/>
    <property type="match status" value="3"/>
</dbReference>
<evidence type="ECO:0000256" key="4">
    <source>
        <dbReference type="PROSITE-ProRule" id="PRU00221"/>
    </source>
</evidence>
<dbReference type="InterPro" id="IPR001680">
    <property type="entry name" value="WD40_rpt"/>
</dbReference>
<feature type="repeat" description="WD" evidence="4">
    <location>
        <begin position="301"/>
        <end position="334"/>
    </location>
</feature>
<dbReference type="InterPro" id="IPR011992">
    <property type="entry name" value="EF-hand-dom_pair"/>
</dbReference>
<dbReference type="GeneID" id="20810083"/>
<dbReference type="SMART" id="SM00320">
    <property type="entry name" value="WD40"/>
    <property type="match status" value="10"/>
</dbReference>
<dbReference type="InterPro" id="IPR051242">
    <property type="entry name" value="WD-EF-hand_domain"/>
</dbReference>
<dbReference type="PANTHER" id="PTHR44324:SF4">
    <property type="entry name" value="WD40 REPEAT DOMAIN 95"/>
    <property type="match status" value="1"/>
</dbReference>
<feature type="region of interest" description="Disordered" evidence="5">
    <location>
        <begin position="579"/>
        <end position="598"/>
    </location>
</feature>
<reference evidence="7" key="1">
    <citation type="submission" date="2013-12" db="EMBL/GenBank/DDBJ databases">
        <title>The Genome Sequence of Aphanomyces astaci APO3.</title>
        <authorList>
            <consortium name="The Broad Institute Genomics Platform"/>
            <person name="Russ C."/>
            <person name="Tyler B."/>
            <person name="van West P."/>
            <person name="Dieguez-Uribeondo J."/>
            <person name="Young S.K."/>
            <person name="Zeng Q."/>
            <person name="Gargeya S."/>
            <person name="Fitzgerald M."/>
            <person name="Abouelleil A."/>
            <person name="Alvarado L."/>
            <person name="Chapman S.B."/>
            <person name="Gainer-Dewar J."/>
            <person name="Goldberg J."/>
            <person name="Griggs A."/>
            <person name="Gujja S."/>
            <person name="Hansen M."/>
            <person name="Howarth C."/>
            <person name="Imamovic A."/>
            <person name="Ireland A."/>
            <person name="Larimer J."/>
            <person name="McCowan C."/>
            <person name="Murphy C."/>
            <person name="Pearson M."/>
            <person name="Poon T.W."/>
            <person name="Priest M."/>
            <person name="Roberts A."/>
            <person name="Saif S."/>
            <person name="Shea T."/>
            <person name="Sykes S."/>
            <person name="Wortman J."/>
            <person name="Nusbaum C."/>
            <person name="Birren B."/>
        </authorList>
    </citation>
    <scope>NUCLEOTIDE SEQUENCE [LARGE SCALE GENOMIC DNA]</scope>
    <source>
        <strain evidence="7">APO3</strain>
    </source>
</reference>
<feature type="repeat" description="WD" evidence="4">
    <location>
        <begin position="472"/>
        <end position="513"/>
    </location>
</feature>
<dbReference type="InterPro" id="IPR036322">
    <property type="entry name" value="WD40_repeat_dom_sf"/>
</dbReference>
<proteinExistence type="predicted"/>
<evidence type="ECO:0000259" key="6">
    <source>
        <dbReference type="PROSITE" id="PS50222"/>
    </source>
</evidence>
<evidence type="ECO:0000256" key="2">
    <source>
        <dbReference type="ARBA" id="ARBA00022737"/>
    </source>
</evidence>
<evidence type="ECO:0000256" key="5">
    <source>
        <dbReference type="SAM" id="MobiDB-lite"/>
    </source>
</evidence>
<gene>
    <name evidence="7" type="ORF">H257_08087</name>
</gene>
<feature type="domain" description="EF-hand" evidence="6">
    <location>
        <begin position="74"/>
        <end position="109"/>
    </location>
</feature>
<dbReference type="PANTHER" id="PTHR44324">
    <property type="entry name" value="WD40 REPEAT DOMAIN 95"/>
    <property type="match status" value="1"/>
</dbReference>
<evidence type="ECO:0000256" key="3">
    <source>
        <dbReference type="ARBA" id="ARBA00022837"/>
    </source>
</evidence>
<dbReference type="RefSeq" id="XP_009832171.1">
    <property type="nucleotide sequence ID" value="XM_009833869.1"/>
</dbReference>
<dbReference type="InterPro" id="IPR015943">
    <property type="entry name" value="WD40/YVTN_repeat-like_dom_sf"/>
</dbReference>
<sequence length="1175" mass="128950">MSANNMRAASPAKPSPLGSPAGFASVVRRTAHLNDSMFKLPELMKLHHVFQQRGALNEKQFVGHFHAILETNAWSPTHISQLFMKIDANSDGSVDWDEFTNFMFVHSQSAHDAATQLASVAFVVPQDENLNDTRQGSSSSSQPRVRDVLVAFQPLPPGAACGHFVSSSLDGTIKTWNAGWTPLASFRALGKTTSNCVTAMAYLQASGKIALASLHGGVQFFDLVSADKTAQSHVPSGALHHATPLALCAMVDDDTGQDVLYIGDDVGGVTKIAFDATWHLCDGDCPSHVTVTMQGCVVARHDRHTDHVTRLAFVTDLNSVVSASRDGSVKVVDVHRGVLKRHFAFHRGAVYDFVWCGRPKFFASCGVEREILLWSPFSESLLGRLRGHSCSIKGVVWNEEGQNLISLGLDDGSIRVWDVRQLKCLQTIHDATHDNRHTKLIYFDQASKHLVTCSSTVNQWPIHHAAGPSETLQPHEAPIIKVLFNPSFLQLVTMDAHGHIVLWNVLDGSVISHFYMANTTITAAALDDTGRRLITGSNVGTQVTIWNFSNGSRLTTLYKRRHQYALTSSTPLDRVARAAAAPTMHTQPPPSRKSAPQANEVTGVALITVSVAHSSGRGFTQAKYILSVGWDRRVYVWRDSLDQAYVNRMPEDLSVGHTDDILTVSFCAQKFIATGGMDGCVILWGLNSGDVVAKFPFSSSIETLLYPRKLGLLIVVTSSSSVSWLNPRFSLHHATVDLAATLHADIRVAKVDTDGMLVILALASGEVVVMQASDPQQEPAMTLRQLHRWKAYEPDQDIKAMEYIETSDVVDTFVVTSSQVSIKLWTLGGVLVGLFGGSTWHLHDALLMSFKAPSRGVHNGVVVDAVATDNAKAIDTYKREVSGLATRGPPAVDDVWTHHDIHGTLIDVLTLTSISRNKGVLEGLDNAGNVVEVAFHDLYDIQEDYATWSRHEFLTTLVGRVWQEHSWAIPFKAIRAHFNKSGVWQLVDTANNMHSLPSEDACKQMNYRPFRSLALHRLVGQAQPPFAHAVQPTGYLTFVEGHNKATPVTKATTDPLQHTPPLFSPSKFKDSPNHTRATRPLVVPDVRTSPTKLSSECRALRLPQVASSLSPTKESTNGSPSPSCWSPQRQAASPRQPPQHRRDERKIHALQAARGPPDVPLSKKWDFYLPEVDKY</sequence>
<dbReference type="Gene3D" id="1.10.238.10">
    <property type="entry name" value="EF-hand"/>
    <property type="match status" value="1"/>
</dbReference>
<protein>
    <recommendedName>
        <fullName evidence="6">EF-hand domain-containing protein</fullName>
    </recommendedName>
</protein>
<dbReference type="Gene3D" id="2.130.10.10">
    <property type="entry name" value="YVTN repeat-like/Quinoprotein amine dehydrogenase"/>
    <property type="match status" value="4"/>
</dbReference>
<dbReference type="VEuPathDB" id="FungiDB:H257_08087"/>
<dbReference type="PROSITE" id="PS00018">
    <property type="entry name" value="EF_HAND_1"/>
    <property type="match status" value="1"/>
</dbReference>
<dbReference type="PROSITE" id="PS00678">
    <property type="entry name" value="WD_REPEATS_1"/>
    <property type="match status" value="1"/>
</dbReference>
<dbReference type="EMBL" id="KI913130">
    <property type="protein sequence ID" value="ETV78590.1"/>
    <property type="molecule type" value="Genomic_DNA"/>
</dbReference>
<dbReference type="OrthoDB" id="10251381at2759"/>
<feature type="region of interest" description="Disordered" evidence="5">
    <location>
        <begin position="1048"/>
        <end position="1163"/>
    </location>
</feature>
<feature type="compositionally biased region" description="Polar residues" evidence="5">
    <location>
        <begin position="1105"/>
        <end position="1125"/>
    </location>
</feature>
<organism evidence="7">
    <name type="scientific">Aphanomyces astaci</name>
    <name type="common">Crayfish plague agent</name>
    <dbReference type="NCBI Taxonomy" id="112090"/>
    <lineage>
        <taxon>Eukaryota</taxon>
        <taxon>Sar</taxon>
        <taxon>Stramenopiles</taxon>
        <taxon>Oomycota</taxon>
        <taxon>Saprolegniomycetes</taxon>
        <taxon>Saprolegniales</taxon>
        <taxon>Verrucalvaceae</taxon>
        <taxon>Aphanomyces</taxon>
    </lineage>
</organism>
<dbReference type="STRING" id="112090.W4GG08"/>
<name>W4GG08_APHAT</name>
<dbReference type="InterPro" id="IPR019775">
    <property type="entry name" value="WD40_repeat_CS"/>
</dbReference>
<dbReference type="InterPro" id="IPR018247">
    <property type="entry name" value="EF_Hand_1_Ca_BS"/>
</dbReference>
<keyword evidence="2" id="KW-0677">Repeat</keyword>
<dbReference type="InterPro" id="IPR011047">
    <property type="entry name" value="Quinoprotein_ADH-like_sf"/>
</dbReference>
<dbReference type="AlphaFoldDB" id="W4GG08"/>
<keyword evidence="1 4" id="KW-0853">WD repeat</keyword>
<dbReference type="PROSITE" id="PS50222">
    <property type="entry name" value="EF_HAND_2"/>
    <property type="match status" value="1"/>
</dbReference>
<evidence type="ECO:0000256" key="1">
    <source>
        <dbReference type="ARBA" id="ARBA00022574"/>
    </source>
</evidence>
<feature type="repeat" description="WD" evidence="4">
    <location>
        <begin position="385"/>
        <end position="427"/>
    </location>
</feature>
<keyword evidence="3" id="KW-0106">Calcium</keyword>
<dbReference type="SUPFAM" id="SSF50998">
    <property type="entry name" value="Quinoprotein alcohol dehydrogenase-like"/>
    <property type="match status" value="1"/>
</dbReference>
<dbReference type="InterPro" id="IPR002048">
    <property type="entry name" value="EF_hand_dom"/>
</dbReference>
<feature type="region of interest" description="Disordered" evidence="5">
    <location>
        <begin position="1"/>
        <end position="20"/>
    </location>
</feature>
<dbReference type="SUPFAM" id="SSF47473">
    <property type="entry name" value="EF-hand"/>
    <property type="match status" value="1"/>
</dbReference>
<feature type="repeat" description="WD" evidence="4">
    <location>
        <begin position="654"/>
        <end position="694"/>
    </location>
</feature>
<accession>W4GG08</accession>
<dbReference type="PROSITE" id="PS50294">
    <property type="entry name" value="WD_REPEATS_REGION"/>
    <property type="match status" value="1"/>
</dbReference>
<evidence type="ECO:0000313" key="7">
    <source>
        <dbReference type="EMBL" id="ETV78590.1"/>
    </source>
</evidence>